<protein>
    <recommendedName>
        <fullName evidence="3">Tetratricopeptide-like helical</fullName>
    </recommendedName>
</protein>
<name>A0A1B5KRK2_USTVR</name>
<evidence type="ECO:0000313" key="1">
    <source>
        <dbReference type="EMBL" id="GAO13394.1"/>
    </source>
</evidence>
<comment type="caution">
    <text evidence="1">The sequence shown here is derived from an EMBL/GenBank/DDBJ whole genome shotgun (WGS) entry which is preliminary data.</text>
</comment>
<dbReference type="SUPFAM" id="SSF48452">
    <property type="entry name" value="TPR-like"/>
    <property type="match status" value="1"/>
</dbReference>
<proteinExistence type="predicted"/>
<evidence type="ECO:0008006" key="3">
    <source>
        <dbReference type="Google" id="ProtNLM"/>
    </source>
</evidence>
<reference evidence="2" key="1">
    <citation type="journal article" date="2016" name="Genome Announc.">
        <title>Genome sequence of Ustilaginoidea virens IPU010, a rice pathogenic fungus causing false smut.</title>
        <authorList>
            <person name="Kumagai T."/>
            <person name="Ishii T."/>
            <person name="Terai G."/>
            <person name="Umemura M."/>
            <person name="Machida M."/>
            <person name="Asai K."/>
        </authorList>
    </citation>
    <scope>NUCLEOTIDE SEQUENCE [LARGE SCALE GENOMIC DNA]</scope>
    <source>
        <strain evidence="2">IPU010</strain>
    </source>
</reference>
<dbReference type="Gene3D" id="1.25.40.10">
    <property type="entry name" value="Tetratricopeptide repeat domain"/>
    <property type="match status" value="1"/>
</dbReference>
<gene>
    <name evidence="1" type="ORF">UVI_02014030</name>
</gene>
<dbReference type="AlphaFoldDB" id="A0A1B5KRK2"/>
<dbReference type="EMBL" id="BBTG02000005">
    <property type="protein sequence ID" value="GAO13394.1"/>
    <property type="molecule type" value="Genomic_DNA"/>
</dbReference>
<evidence type="ECO:0000313" key="2">
    <source>
        <dbReference type="Proteomes" id="UP000054053"/>
    </source>
</evidence>
<organism evidence="1 2">
    <name type="scientific">Ustilaginoidea virens</name>
    <name type="common">Rice false smut fungus</name>
    <name type="synonym">Villosiclava virens</name>
    <dbReference type="NCBI Taxonomy" id="1159556"/>
    <lineage>
        <taxon>Eukaryota</taxon>
        <taxon>Fungi</taxon>
        <taxon>Dikarya</taxon>
        <taxon>Ascomycota</taxon>
        <taxon>Pezizomycotina</taxon>
        <taxon>Sordariomycetes</taxon>
        <taxon>Hypocreomycetidae</taxon>
        <taxon>Hypocreales</taxon>
        <taxon>Clavicipitaceae</taxon>
        <taxon>Ustilaginoidea</taxon>
    </lineage>
</organism>
<sequence length="358" mass="40918">MSSSRGPEEEPSMTDLIDSGRRFYEVKKYKRALEQFTRVAAEGGSIFKEAMYNCKCDIGKTFNKCDNYQHAQALDFRAATFEALEKLDRAKKDAEWILELAPRLPDWETVWNHLKVLIFEVSSVVGPISQVENSLMTLRCLTCLNHGNTLRHIRFDIPSDNSDRHGRNRVFSDSRYLYSDVEPPQQPQFRNLRSLGTKGFCISPEVSRAVFSEALITGKLTSLDIVFPTESLNDRIGDKSIHHLKGYDWIRGAPCVRSLGCYKFRFRSYPRNDEDLPLPQFLASFPNLETLSIFSEHYEEAEFASVVAAVLRVTHLKTIYTTSVKGAVMDQLRRVAESEGVTLIWGHEPQVWPVPLED</sequence>
<dbReference type="Proteomes" id="UP000054053">
    <property type="component" value="Unassembled WGS sequence"/>
</dbReference>
<accession>A0A1B5KRK2</accession>
<dbReference type="InterPro" id="IPR011990">
    <property type="entry name" value="TPR-like_helical_dom_sf"/>
</dbReference>